<comment type="caution">
    <text evidence="1">The sequence shown here is derived from an EMBL/GenBank/DDBJ whole genome shotgun (WGS) entry which is preliminary data.</text>
</comment>
<accession>A0A9Q3L227</accession>
<evidence type="ECO:0000313" key="1">
    <source>
        <dbReference type="EMBL" id="MBW0592305.1"/>
    </source>
</evidence>
<gene>
    <name evidence="1" type="ORF">O181_132020</name>
</gene>
<organism evidence="1 2">
    <name type="scientific">Austropuccinia psidii MF-1</name>
    <dbReference type="NCBI Taxonomy" id="1389203"/>
    <lineage>
        <taxon>Eukaryota</taxon>
        <taxon>Fungi</taxon>
        <taxon>Dikarya</taxon>
        <taxon>Basidiomycota</taxon>
        <taxon>Pucciniomycotina</taxon>
        <taxon>Pucciniomycetes</taxon>
        <taxon>Pucciniales</taxon>
        <taxon>Sphaerophragmiaceae</taxon>
        <taxon>Austropuccinia</taxon>
    </lineage>
</organism>
<dbReference type="Proteomes" id="UP000765509">
    <property type="component" value="Unassembled WGS sequence"/>
</dbReference>
<keyword evidence="2" id="KW-1185">Reference proteome</keyword>
<dbReference type="EMBL" id="AVOT02147612">
    <property type="protein sequence ID" value="MBW0592305.1"/>
    <property type="molecule type" value="Genomic_DNA"/>
</dbReference>
<dbReference type="AlphaFoldDB" id="A0A9Q3L227"/>
<protein>
    <submittedName>
        <fullName evidence="1">Uncharacterized protein</fullName>
    </submittedName>
</protein>
<reference evidence="1" key="1">
    <citation type="submission" date="2021-03" db="EMBL/GenBank/DDBJ databases">
        <title>Draft genome sequence of rust myrtle Austropuccinia psidii MF-1, a brazilian biotype.</title>
        <authorList>
            <person name="Quecine M.C."/>
            <person name="Pachon D.M.R."/>
            <person name="Bonatelli M.L."/>
            <person name="Correr F.H."/>
            <person name="Franceschini L.M."/>
            <person name="Leite T.F."/>
            <person name="Margarido G.R.A."/>
            <person name="Almeida C.A."/>
            <person name="Ferrarezi J.A."/>
            <person name="Labate C.A."/>
        </authorList>
    </citation>
    <scope>NUCLEOTIDE SEQUENCE</scope>
    <source>
        <strain evidence="1">MF-1</strain>
    </source>
</reference>
<name>A0A9Q3L227_9BASI</name>
<evidence type="ECO:0000313" key="2">
    <source>
        <dbReference type="Proteomes" id="UP000765509"/>
    </source>
</evidence>
<sequence>MTDPQSAEGEYSVSSVGFEFISRVMEEKRVISVILRYHNPEDCQDSWAIIPFTAPSRSSIWGLNTVLGHNQKTRTSPSALGSSPFFRVLDHPQWIQEIWAKIILIFSLGPPGTLERLGPGELQ</sequence>
<proteinExistence type="predicted"/>